<protein>
    <submittedName>
        <fullName evidence="3">Alpha/beta hydrolase</fullName>
    </submittedName>
</protein>
<dbReference type="InterPro" id="IPR029058">
    <property type="entry name" value="AB_hydrolase_fold"/>
</dbReference>
<dbReference type="AlphaFoldDB" id="A0A7H1BJK1"/>
<dbReference type="PRINTS" id="PR00111">
    <property type="entry name" value="ABHYDROLASE"/>
</dbReference>
<dbReference type="InterPro" id="IPR000073">
    <property type="entry name" value="AB_hydrolase_1"/>
</dbReference>
<organism evidence="3 4">
    <name type="scientific">Streptomyces xanthii</name>
    <dbReference type="NCBI Taxonomy" id="2768069"/>
    <lineage>
        <taxon>Bacteria</taxon>
        <taxon>Bacillati</taxon>
        <taxon>Actinomycetota</taxon>
        <taxon>Actinomycetes</taxon>
        <taxon>Kitasatosporales</taxon>
        <taxon>Streptomycetaceae</taxon>
        <taxon>Streptomyces</taxon>
    </lineage>
</organism>
<dbReference type="Pfam" id="PF00561">
    <property type="entry name" value="Abhydrolase_1"/>
    <property type="match status" value="1"/>
</dbReference>
<reference evidence="3 4" key="1">
    <citation type="submission" date="2020-09" db="EMBL/GenBank/DDBJ databases">
        <title>A novel species.</title>
        <authorList>
            <person name="Gao J."/>
        </authorList>
    </citation>
    <scope>NUCLEOTIDE SEQUENCE [LARGE SCALE GENOMIC DNA]</scope>
    <source>
        <strain evidence="3 4">CRXT-Y-14</strain>
    </source>
</reference>
<dbReference type="SUPFAM" id="SSF53474">
    <property type="entry name" value="alpha/beta-Hydrolases"/>
    <property type="match status" value="1"/>
</dbReference>
<dbReference type="GO" id="GO:0016787">
    <property type="term" value="F:hydrolase activity"/>
    <property type="evidence" value="ECO:0007669"/>
    <property type="project" value="UniProtKB-KW"/>
</dbReference>
<keyword evidence="4" id="KW-1185">Reference proteome</keyword>
<dbReference type="PRINTS" id="PR00412">
    <property type="entry name" value="EPOXHYDRLASE"/>
</dbReference>
<dbReference type="KEGG" id="sxn:IAG42_23080"/>
<evidence type="ECO:0000259" key="2">
    <source>
        <dbReference type="Pfam" id="PF00561"/>
    </source>
</evidence>
<dbReference type="Gene3D" id="3.40.50.1820">
    <property type="entry name" value="alpha/beta hydrolase"/>
    <property type="match status" value="1"/>
</dbReference>
<sequence length="325" mass="37019">MKLPEPRFVDTDGARLAVFEEKPEHRTRDVCVVLCHGFPELAASWRHQLRPIADAGFHVMAPDMRGYGLSSGPEDRSAYSIAETTADVAALIADAGYEKAVVVGHDFGGMVSWMMPYLQPESVAGVITLNTPFGHSRENPVELYEKAYGPRNYVAHFRTPECEEELDKDPARSFRFFMRRDTGAGTNLSRTGRHDPDSMSYIHWLWDDESTWPGELVMSPEELRYYSEAYARTGFGGGLSWYHSILRNWEVQRERFPDGNVPKARVPALLVAARHDPICHPALTDDLLQYFEEFERRMIGTGHWTQLEDPEGTNAILVDWLTRHF</sequence>
<dbReference type="PANTHER" id="PTHR43329">
    <property type="entry name" value="EPOXIDE HYDROLASE"/>
    <property type="match status" value="1"/>
</dbReference>
<evidence type="ECO:0000313" key="3">
    <source>
        <dbReference type="EMBL" id="QNS08906.1"/>
    </source>
</evidence>
<feature type="domain" description="AB hydrolase-1" evidence="2">
    <location>
        <begin position="32"/>
        <end position="310"/>
    </location>
</feature>
<evidence type="ECO:0000313" key="4">
    <source>
        <dbReference type="Proteomes" id="UP000516428"/>
    </source>
</evidence>
<keyword evidence="1 3" id="KW-0378">Hydrolase</keyword>
<dbReference type="Proteomes" id="UP000516428">
    <property type="component" value="Chromosome"/>
</dbReference>
<dbReference type="InterPro" id="IPR000639">
    <property type="entry name" value="Epox_hydrolase-like"/>
</dbReference>
<gene>
    <name evidence="3" type="ORF">IAG42_23080</name>
</gene>
<accession>A0A7H1BJK1</accession>
<dbReference type="EMBL" id="CP061281">
    <property type="protein sequence ID" value="QNS08906.1"/>
    <property type="molecule type" value="Genomic_DNA"/>
</dbReference>
<name>A0A7H1BJK1_9ACTN</name>
<proteinExistence type="predicted"/>
<evidence type="ECO:0000256" key="1">
    <source>
        <dbReference type="ARBA" id="ARBA00022801"/>
    </source>
</evidence>